<dbReference type="RefSeq" id="WP_110751866.1">
    <property type="nucleotide sequence ID" value="NZ_QJTF01000011.1"/>
</dbReference>
<accession>A0A318T448</accession>
<evidence type="ECO:0000259" key="2">
    <source>
        <dbReference type="Pfam" id="PF02120"/>
    </source>
</evidence>
<organism evidence="3 4">
    <name type="scientific">Phyllobacterium leguminum</name>
    <dbReference type="NCBI Taxonomy" id="314237"/>
    <lineage>
        <taxon>Bacteria</taxon>
        <taxon>Pseudomonadati</taxon>
        <taxon>Pseudomonadota</taxon>
        <taxon>Alphaproteobacteria</taxon>
        <taxon>Hyphomicrobiales</taxon>
        <taxon>Phyllobacteriaceae</taxon>
        <taxon>Phyllobacterium</taxon>
    </lineage>
</organism>
<dbReference type="OrthoDB" id="8117459at2"/>
<sequence>MMIKDILAQMQPPARPARTGGKAGLREEREVSAEPKGPADFEALVREIKDKVEKRGSPVPDVMDAYAREETSEKNVADPVPAITVQAVLALDPFFSRQAETTGSRQAEAIGLSEDAGPFTPAPEGKSVRVDRSKEVPTTAPIDGDAVDTKADPKKAAEKNALPTAAPAFPVSEPVAKQRDSAPAAKQRESASATSPVKDEGSVPAPKAEPALRQGRRDDKLEPPTQPDISASPARSVDTPDGKRSVDTGNGERSVDAGNGDRMVPNTPSVSSGVNAPAAPAPAAAVPARPAVHLAGVEIISERSNGVAKTLSIRLQPEELGTVTARLRLVPEGMQVELIADRRETAERLAADREMLGKALQSAGLSDNAVVAVTVTERVSSSTANLAGGQPGQQGFTPQGQSDGGAGGRNGAQMHGQMQEESNGGNRGRRDGRMEPEQQGISSAPAEMPSNRRLSRGLVV</sequence>
<dbReference type="Proteomes" id="UP000247454">
    <property type="component" value="Unassembled WGS sequence"/>
</dbReference>
<dbReference type="Gene3D" id="3.30.750.140">
    <property type="match status" value="1"/>
</dbReference>
<evidence type="ECO:0000313" key="4">
    <source>
        <dbReference type="Proteomes" id="UP000247454"/>
    </source>
</evidence>
<feature type="region of interest" description="Disordered" evidence="1">
    <location>
        <begin position="99"/>
        <end position="286"/>
    </location>
</feature>
<dbReference type="AlphaFoldDB" id="A0A318T448"/>
<keyword evidence="4" id="KW-1185">Reference proteome</keyword>
<dbReference type="CDD" id="cd17470">
    <property type="entry name" value="T3SS_Flik_C"/>
    <property type="match status" value="1"/>
</dbReference>
<evidence type="ECO:0000256" key="1">
    <source>
        <dbReference type="SAM" id="MobiDB-lite"/>
    </source>
</evidence>
<feature type="domain" description="Flagellar hook-length control protein-like C-terminal" evidence="2">
    <location>
        <begin position="308"/>
        <end position="370"/>
    </location>
</feature>
<feature type="compositionally biased region" description="Basic and acidic residues" evidence="1">
    <location>
        <begin position="147"/>
        <end position="158"/>
    </location>
</feature>
<gene>
    <name evidence="3" type="ORF">C7477_11136</name>
</gene>
<dbReference type="Pfam" id="PF02120">
    <property type="entry name" value="Flg_hook"/>
    <property type="match status" value="1"/>
</dbReference>
<dbReference type="EMBL" id="QJTF01000011">
    <property type="protein sequence ID" value="PYE87689.1"/>
    <property type="molecule type" value="Genomic_DNA"/>
</dbReference>
<keyword evidence="3" id="KW-0282">Flagellum</keyword>
<feature type="compositionally biased region" description="Basic and acidic residues" evidence="1">
    <location>
        <begin position="24"/>
        <end position="38"/>
    </location>
</feature>
<feature type="region of interest" description="Disordered" evidence="1">
    <location>
        <begin position="383"/>
        <end position="460"/>
    </location>
</feature>
<proteinExistence type="predicted"/>
<keyword evidence="3" id="KW-0969">Cilium</keyword>
<reference evidence="3 4" key="1">
    <citation type="submission" date="2018-06" db="EMBL/GenBank/DDBJ databases">
        <title>Genomic Encyclopedia of Type Strains, Phase III (KMG-III): the genomes of soil and plant-associated and newly described type strains.</title>
        <authorList>
            <person name="Whitman W."/>
        </authorList>
    </citation>
    <scope>NUCLEOTIDE SEQUENCE [LARGE SCALE GENOMIC DNA]</scope>
    <source>
        <strain evidence="3 4">ORS 1419</strain>
    </source>
</reference>
<comment type="caution">
    <text evidence="3">The sequence shown here is derived from an EMBL/GenBank/DDBJ whole genome shotgun (WGS) entry which is preliminary data.</text>
</comment>
<protein>
    <submittedName>
        <fullName evidence="3">Flagellar hook-length control protein FliK</fullName>
    </submittedName>
</protein>
<feature type="compositionally biased region" description="Low complexity" evidence="1">
    <location>
        <begin position="276"/>
        <end position="286"/>
    </location>
</feature>
<keyword evidence="3" id="KW-0966">Cell projection</keyword>
<dbReference type="InterPro" id="IPR021136">
    <property type="entry name" value="Flagellar_hook_control-like_C"/>
</dbReference>
<dbReference type="InterPro" id="IPR038610">
    <property type="entry name" value="FliK-like_C_sf"/>
</dbReference>
<evidence type="ECO:0000313" key="3">
    <source>
        <dbReference type="EMBL" id="PYE87689.1"/>
    </source>
</evidence>
<feature type="compositionally biased region" description="Basic and acidic residues" evidence="1">
    <location>
        <begin position="126"/>
        <end position="135"/>
    </location>
</feature>
<name>A0A318T448_9HYPH</name>
<feature type="region of interest" description="Disordered" evidence="1">
    <location>
        <begin position="1"/>
        <end position="38"/>
    </location>
</feature>